<reference evidence="1" key="1">
    <citation type="journal article" date="2021" name="Front. Microbiol.">
        <title>Comprehensive Comparative Genomics and Phenotyping of Methylobacterium Species.</title>
        <authorList>
            <person name="Alessa O."/>
            <person name="Ogura Y."/>
            <person name="Fujitani Y."/>
            <person name="Takami H."/>
            <person name="Hayashi T."/>
            <person name="Sahin N."/>
            <person name="Tani A."/>
        </authorList>
    </citation>
    <scope>NUCLEOTIDE SEQUENCE</scope>
    <source>
        <strain evidence="1">DSM 19015</strain>
    </source>
</reference>
<keyword evidence="2" id="KW-1185">Reference proteome</keyword>
<protein>
    <submittedName>
        <fullName evidence="1">Uncharacterized protein</fullName>
    </submittedName>
</protein>
<proteinExistence type="predicted"/>
<evidence type="ECO:0000313" key="1">
    <source>
        <dbReference type="EMBL" id="GJD97462.1"/>
    </source>
</evidence>
<reference evidence="1" key="2">
    <citation type="submission" date="2021-08" db="EMBL/GenBank/DDBJ databases">
        <authorList>
            <person name="Tani A."/>
            <person name="Ola A."/>
            <person name="Ogura Y."/>
            <person name="Katsura K."/>
            <person name="Hayashi T."/>
        </authorList>
    </citation>
    <scope>NUCLEOTIDE SEQUENCE</scope>
    <source>
        <strain evidence="1">DSM 19015</strain>
    </source>
</reference>
<gene>
    <name evidence="1" type="ORF">OCOJLMKI_4693</name>
</gene>
<comment type="caution">
    <text evidence="1">The sequence shown here is derived from an EMBL/GenBank/DDBJ whole genome shotgun (WGS) entry which is preliminary data.</text>
</comment>
<dbReference type="Proteomes" id="UP001055125">
    <property type="component" value="Unassembled WGS sequence"/>
</dbReference>
<name>A0ABQ4S4Y4_9HYPH</name>
<dbReference type="RefSeq" id="WP_238246522.1">
    <property type="nucleotide sequence ID" value="NZ_BPQP01000089.1"/>
</dbReference>
<evidence type="ECO:0000313" key="2">
    <source>
        <dbReference type="Proteomes" id="UP001055125"/>
    </source>
</evidence>
<organism evidence="1 2">
    <name type="scientific">Methylobacterium iners</name>
    <dbReference type="NCBI Taxonomy" id="418707"/>
    <lineage>
        <taxon>Bacteria</taxon>
        <taxon>Pseudomonadati</taxon>
        <taxon>Pseudomonadota</taxon>
        <taxon>Alphaproteobacteria</taxon>
        <taxon>Hyphomicrobiales</taxon>
        <taxon>Methylobacteriaceae</taxon>
        <taxon>Methylobacterium</taxon>
    </lineage>
</organism>
<accession>A0ABQ4S4Y4</accession>
<dbReference type="EMBL" id="BPQP01000089">
    <property type="protein sequence ID" value="GJD97462.1"/>
    <property type="molecule type" value="Genomic_DNA"/>
</dbReference>
<sequence length="115" mass="12591">MSAALALDAAPTLDPSPPPPCVVYDRSGGYRATVTRHAVRRFAERVLHLDELLEGLTDREALDAMRGLKVDVEGVRRWLAFYGYPGPRWGAKGVVVGRVGLVLQGHRVVTVVTRD</sequence>